<gene>
    <name evidence="1" type="ORF">JYP53_04795</name>
</gene>
<proteinExistence type="predicted"/>
<accession>A0ABS3BCK6</accession>
<keyword evidence="2" id="KW-1185">Reference proteome</keyword>
<evidence type="ECO:0000313" key="2">
    <source>
        <dbReference type="Proteomes" id="UP000664344"/>
    </source>
</evidence>
<dbReference type="Proteomes" id="UP000664344">
    <property type="component" value="Unassembled WGS sequence"/>
</dbReference>
<dbReference type="EMBL" id="JAFKDB010000008">
    <property type="protein sequence ID" value="MBN7769222.1"/>
    <property type="molecule type" value="Genomic_DNA"/>
</dbReference>
<dbReference type="RefSeq" id="WP_206556873.1">
    <property type="nucleotide sequence ID" value="NZ_JAFKDB010000008.1"/>
</dbReference>
<name>A0ABS3BCK6_9GAMM</name>
<sequence length="67" mass="7427">MRQKARIIAKLAAKYRASASFVNARVLKTAKLFPRVNEGYPEYQAAAGEIVFVNKPYRWVGAALGKA</sequence>
<evidence type="ECO:0000313" key="1">
    <source>
        <dbReference type="EMBL" id="MBN7769222.1"/>
    </source>
</evidence>
<reference evidence="1 2" key="1">
    <citation type="submission" date="2021-02" db="EMBL/GenBank/DDBJ databases">
        <title>PHA producing bacteria isolated from coastal sediment in Guangdong, Shenzhen.</title>
        <authorList>
            <person name="Zheng W."/>
            <person name="Yu S."/>
            <person name="Huang Y."/>
        </authorList>
    </citation>
    <scope>NUCLEOTIDE SEQUENCE [LARGE SCALE GENOMIC DNA]</scope>
    <source>
        <strain evidence="1 2">TN21-5</strain>
    </source>
</reference>
<protein>
    <submittedName>
        <fullName evidence="1">Uncharacterized protein</fullName>
    </submittedName>
</protein>
<organism evidence="1 2">
    <name type="scientific">Marinobacter daepoensis</name>
    <dbReference type="NCBI Taxonomy" id="262077"/>
    <lineage>
        <taxon>Bacteria</taxon>
        <taxon>Pseudomonadati</taxon>
        <taxon>Pseudomonadota</taxon>
        <taxon>Gammaproteobacteria</taxon>
        <taxon>Pseudomonadales</taxon>
        <taxon>Marinobacteraceae</taxon>
        <taxon>Marinobacter</taxon>
    </lineage>
</organism>
<comment type="caution">
    <text evidence="1">The sequence shown here is derived from an EMBL/GenBank/DDBJ whole genome shotgun (WGS) entry which is preliminary data.</text>
</comment>